<dbReference type="PANTHER" id="PTHR30250:SF10">
    <property type="entry name" value="LIPOPOLYSACCHARIDE BIOSYNTHESIS PROTEIN WZXC"/>
    <property type="match status" value="1"/>
</dbReference>
<protein>
    <submittedName>
        <fullName evidence="8">Membrane protein involved in the export of O-antigen and teichoic acid</fullName>
    </submittedName>
</protein>
<feature type="transmembrane region" description="Helical" evidence="7">
    <location>
        <begin position="45"/>
        <end position="70"/>
    </location>
</feature>
<reference evidence="8 9" key="1">
    <citation type="submission" date="2016-11" db="EMBL/GenBank/DDBJ databases">
        <authorList>
            <person name="Jaros S."/>
            <person name="Januszkiewicz K."/>
            <person name="Wedrychowicz H."/>
        </authorList>
    </citation>
    <scope>NUCLEOTIDE SEQUENCE [LARGE SCALE GENOMIC DNA]</scope>
    <source>
        <strain evidence="8 9">DSM 26883</strain>
    </source>
</reference>
<feature type="transmembrane region" description="Helical" evidence="7">
    <location>
        <begin position="441"/>
        <end position="463"/>
    </location>
</feature>
<evidence type="ECO:0000256" key="3">
    <source>
        <dbReference type="ARBA" id="ARBA00022475"/>
    </source>
</evidence>
<comment type="similarity">
    <text evidence="2">Belongs to the polysaccharide synthase family.</text>
</comment>
<dbReference type="CDD" id="cd13127">
    <property type="entry name" value="MATE_tuaB_like"/>
    <property type="match status" value="1"/>
</dbReference>
<dbReference type="Proteomes" id="UP000184436">
    <property type="component" value="Unassembled WGS sequence"/>
</dbReference>
<dbReference type="RefSeq" id="WP_025076333.1">
    <property type="nucleotide sequence ID" value="NZ_FQVD01000002.1"/>
</dbReference>
<evidence type="ECO:0000256" key="4">
    <source>
        <dbReference type="ARBA" id="ARBA00022692"/>
    </source>
</evidence>
<feature type="transmembrane region" description="Helical" evidence="7">
    <location>
        <begin position="413"/>
        <end position="435"/>
    </location>
</feature>
<feature type="transmembrane region" description="Helical" evidence="7">
    <location>
        <begin position="173"/>
        <end position="193"/>
    </location>
</feature>
<evidence type="ECO:0000256" key="7">
    <source>
        <dbReference type="SAM" id="Phobius"/>
    </source>
</evidence>
<organism evidence="8 9">
    <name type="scientific">Bacteroides faecichinchillae</name>
    <dbReference type="NCBI Taxonomy" id="871325"/>
    <lineage>
        <taxon>Bacteria</taxon>
        <taxon>Pseudomonadati</taxon>
        <taxon>Bacteroidota</taxon>
        <taxon>Bacteroidia</taxon>
        <taxon>Bacteroidales</taxon>
        <taxon>Bacteroidaceae</taxon>
        <taxon>Bacteroides</taxon>
    </lineage>
</organism>
<evidence type="ECO:0000313" key="9">
    <source>
        <dbReference type="Proteomes" id="UP000184436"/>
    </source>
</evidence>
<sequence length="481" mass="54738">MPEPSLKQKAAKGIFWGGFSSGLQQLLSALFGIVIARLLDNTDYGMYGVLAIFIAIASTLQDSGFVTALVNKRNVTQEDYNAVFWCSLSIGTSIYIIFFFCAPFIADFFKAPELIWLSRYVFLGFLMSSTSVVHNAYFLRNLMIKQRAMAQLPALIISGTIGIIMAYNGMSYWGIATQNLAYIAVINLWYWYFSPWRPTFHIDFRPLKDIFGFSSKILITSIFQQINNNLVSTILGAFYTKAEVGNYTQSSKWNYMGYNAIEGMISSVAQPVLREVADDPGRQQNVFRKMLRFTSFLSFPAMFGLALIAKEFIIITITDKWLSCVPILQILCVWGAFMPVISLYSRLILSNGKPNIFMWNSILLCVLQLIIMLLAYPYGIHVMLILFVVLNIIWLGVWQYFIWQEIRLSLWNALKDTVPFAGIAATTMIATYYITIEINNIYLMLITKIGLAVAIYSLIMWFSKVTIFKESIKYLSGRSKK</sequence>
<dbReference type="PANTHER" id="PTHR30250">
    <property type="entry name" value="PST FAMILY PREDICTED COLANIC ACID TRANSPORTER"/>
    <property type="match status" value="1"/>
</dbReference>
<feature type="transmembrane region" description="Helical" evidence="7">
    <location>
        <begin position="82"/>
        <end position="105"/>
    </location>
</feature>
<keyword evidence="6 7" id="KW-0472">Membrane</keyword>
<keyword evidence="4 7" id="KW-0812">Transmembrane</keyword>
<accession>A0A1M4TAC9</accession>
<evidence type="ECO:0000256" key="1">
    <source>
        <dbReference type="ARBA" id="ARBA00004651"/>
    </source>
</evidence>
<dbReference type="STRING" id="871325.SAMN05444349_10263"/>
<dbReference type="EMBL" id="FQVD01000002">
    <property type="protein sequence ID" value="SHE41502.1"/>
    <property type="molecule type" value="Genomic_DNA"/>
</dbReference>
<feature type="transmembrane region" description="Helical" evidence="7">
    <location>
        <begin position="14"/>
        <end position="39"/>
    </location>
</feature>
<evidence type="ECO:0000256" key="6">
    <source>
        <dbReference type="ARBA" id="ARBA00023136"/>
    </source>
</evidence>
<evidence type="ECO:0000256" key="2">
    <source>
        <dbReference type="ARBA" id="ARBA00007430"/>
    </source>
</evidence>
<dbReference type="Pfam" id="PF13440">
    <property type="entry name" value="Polysacc_synt_3"/>
    <property type="match status" value="1"/>
</dbReference>
<comment type="subcellular location">
    <subcellularLocation>
        <location evidence="1">Cell membrane</location>
        <topology evidence="1">Multi-pass membrane protein</topology>
    </subcellularLocation>
</comment>
<feature type="transmembrane region" description="Helical" evidence="7">
    <location>
        <begin position="293"/>
        <end position="315"/>
    </location>
</feature>
<keyword evidence="3" id="KW-1003">Cell membrane</keyword>
<feature type="transmembrane region" description="Helical" evidence="7">
    <location>
        <begin position="117"/>
        <end position="138"/>
    </location>
</feature>
<keyword evidence="5 7" id="KW-1133">Transmembrane helix</keyword>
<gene>
    <name evidence="8" type="ORF">SAMN05444349_10263</name>
</gene>
<proteinExistence type="inferred from homology"/>
<keyword evidence="9" id="KW-1185">Reference proteome</keyword>
<feature type="transmembrane region" description="Helical" evidence="7">
    <location>
        <begin position="327"/>
        <end position="344"/>
    </location>
</feature>
<feature type="transmembrane region" description="Helical" evidence="7">
    <location>
        <begin position="356"/>
        <end position="376"/>
    </location>
</feature>
<evidence type="ECO:0000256" key="5">
    <source>
        <dbReference type="ARBA" id="ARBA00022989"/>
    </source>
</evidence>
<evidence type="ECO:0000313" key="8">
    <source>
        <dbReference type="EMBL" id="SHE41502.1"/>
    </source>
</evidence>
<dbReference type="InterPro" id="IPR050833">
    <property type="entry name" value="Poly_Biosynth_Transport"/>
</dbReference>
<dbReference type="OrthoDB" id="9770347at2"/>
<name>A0A1M4TAC9_9BACE</name>
<feature type="transmembrane region" description="Helical" evidence="7">
    <location>
        <begin position="382"/>
        <end position="401"/>
    </location>
</feature>
<feature type="transmembrane region" description="Helical" evidence="7">
    <location>
        <begin position="150"/>
        <end position="167"/>
    </location>
</feature>
<dbReference type="AlphaFoldDB" id="A0A1M4TAC9"/>
<dbReference type="GO" id="GO:0005886">
    <property type="term" value="C:plasma membrane"/>
    <property type="evidence" value="ECO:0007669"/>
    <property type="project" value="UniProtKB-SubCell"/>
</dbReference>